<organism evidence="2 3">
    <name type="scientific">Candidatus Manganitrophus noduliformans</name>
    <dbReference type="NCBI Taxonomy" id="2606439"/>
    <lineage>
        <taxon>Bacteria</taxon>
        <taxon>Pseudomonadati</taxon>
        <taxon>Nitrospirota</taxon>
        <taxon>Nitrospiria</taxon>
        <taxon>Candidatus Troglogloeales</taxon>
        <taxon>Candidatus Manganitrophaceae</taxon>
        <taxon>Candidatus Manganitrophus</taxon>
    </lineage>
</organism>
<protein>
    <recommendedName>
        <fullName evidence="1">Peptidase S26 domain-containing protein</fullName>
    </recommendedName>
</protein>
<dbReference type="Proteomes" id="UP000534783">
    <property type="component" value="Unassembled WGS sequence"/>
</dbReference>
<dbReference type="EMBL" id="VTOW01000004">
    <property type="protein sequence ID" value="NKE72840.1"/>
    <property type="molecule type" value="Genomic_DNA"/>
</dbReference>
<dbReference type="RefSeq" id="WP_168062777.1">
    <property type="nucleotide sequence ID" value="NZ_VTOW01000004.1"/>
</dbReference>
<dbReference type="SUPFAM" id="SSF51306">
    <property type="entry name" value="LexA/Signal peptidase"/>
    <property type="match status" value="1"/>
</dbReference>
<evidence type="ECO:0000313" key="3">
    <source>
        <dbReference type="Proteomes" id="UP000534783"/>
    </source>
</evidence>
<dbReference type="Pfam" id="PF10502">
    <property type="entry name" value="Peptidase_S26"/>
    <property type="match status" value="1"/>
</dbReference>
<accession>A0A7X6DT48</accession>
<dbReference type="GO" id="GO:0006465">
    <property type="term" value="P:signal peptide processing"/>
    <property type="evidence" value="ECO:0007669"/>
    <property type="project" value="InterPro"/>
</dbReference>
<evidence type="ECO:0000313" key="2">
    <source>
        <dbReference type="EMBL" id="NKE72840.1"/>
    </source>
</evidence>
<evidence type="ECO:0000259" key="1">
    <source>
        <dbReference type="Pfam" id="PF10502"/>
    </source>
</evidence>
<proteinExistence type="predicted"/>
<sequence>MGERKWRYLALGTALVLASLFFVMLLYGVSVGVNLTRSQPYRLFLILGDRPFGRGDLVAFCFPGSRYYEEGTLFVKEVRGGPGDRLEIGEDRTVWLNGAFLDTVRATDSKGRPVEPFYFRGAIPEGFYFLYAGVPNSYDSRYYGLAERERIVGKVIPLF</sequence>
<dbReference type="AlphaFoldDB" id="A0A7X6DT48"/>
<reference evidence="2 3" key="1">
    <citation type="journal article" date="2020" name="Nature">
        <title>Bacterial chemolithoautotrophy via manganese oxidation.</title>
        <authorList>
            <person name="Yu H."/>
            <person name="Leadbetter J.R."/>
        </authorList>
    </citation>
    <scope>NUCLEOTIDE SEQUENCE [LARGE SCALE GENOMIC DNA]</scope>
    <source>
        <strain evidence="2 3">Mn-1</strain>
    </source>
</reference>
<comment type="caution">
    <text evidence="2">The sequence shown here is derived from an EMBL/GenBank/DDBJ whole genome shotgun (WGS) entry which is preliminary data.</text>
</comment>
<dbReference type="InterPro" id="IPR019533">
    <property type="entry name" value="Peptidase_S26"/>
</dbReference>
<dbReference type="GO" id="GO:0004252">
    <property type="term" value="F:serine-type endopeptidase activity"/>
    <property type="evidence" value="ECO:0007669"/>
    <property type="project" value="InterPro"/>
</dbReference>
<dbReference type="InterPro" id="IPR036286">
    <property type="entry name" value="LexA/Signal_pep-like_sf"/>
</dbReference>
<gene>
    <name evidence="2" type="ORF">MNODULE_18985</name>
</gene>
<dbReference type="Gene3D" id="2.10.109.10">
    <property type="entry name" value="Umud Fragment, subunit A"/>
    <property type="match status" value="1"/>
</dbReference>
<keyword evidence="3" id="KW-1185">Reference proteome</keyword>
<feature type="domain" description="Peptidase S26" evidence="1">
    <location>
        <begin position="10"/>
        <end position="156"/>
    </location>
</feature>
<name>A0A7X6DT48_9BACT</name>